<sequence length="580" mass="64377">MKPAFLKLFILSPVNNRQEVIYMKRKNITAFSFAIFLLLAPTTVLAVEYTIPEVTIDAQLTEDGTVEVVEQHTYEFEDDFEGLLREIGTKPDTSVEQFEAFENNRELEVEQEDDLFRIYRAGDDETVTVEMHYQITGAVEKFEDGAEFYWGFFDERNESDYGNMTIIVHPPAPAEDVEFLGYEEAQDTASLMVDGAVEFNMGEVPEGRNGDIRVIYDAELFPAVEEQAGTVRDELADDRQQQEEDAAAFAANQQTARGIGNVVLPVGAALLALLLGWAWFRSRRDKQQAAVDDSRFFVPKQKMSIPATIYYVKSVFLSPNATAAALMELVRKGHVKQVTEDIFELIDRNTEYTHEAALIELLFDHVGDGTSFDVGELENYTKDEDHAETYNELISQWTKGIADEVKGKHLYRKHSKIRWSSAVIALVFGAAAGYFGWYELYPLLAVSIFIAVAFLAFAVFYHPRTVEGLIIKKEWQQLTSAMEDLPSEQWHQLTHDEKLRAYAYALGVENKNLDKKGAAFSLAETASDSVATGSFVMNPIFLTTIFVAASSNSTAHASGGSSMPAGGGGVGGSGGGSGAF</sequence>
<dbReference type="InterPro" id="IPR048389">
    <property type="entry name" value="YciQ-like_C"/>
</dbReference>
<feature type="region of interest" description="Disordered" evidence="1">
    <location>
        <begin position="557"/>
        <end position="580"/>
    </location>
</feature>
<feature type="transmembrane region" description="Helical" evidence="2">
    <location>
        <begin position="443"/>
        <end position="463"/>
    </location>
</feature>
<accession>A0A3M8PC47</accession>
<protein>
    <submittedName>
        <fullName evidence="5">DUF2207 domain-containing protein</fullName>
    </submittedName>
</protein>
<feature type="domain" description="Predicted membrane protein YciQ-like C-terminal" evidence="4">
    <location>
        <begin position="306"/>
        <end position="511"/>
    </location>
</feature>
<dbReference type="Pfam" id="PF20990">
    <property type="entry name" value="DUF2207_C"/>
    <property type="match status" value="1"/>
</dbReference>
<comment type="caution">
    <text evidence="5">The sequence shown here is derived from an EMBL/GenBank/DDBJ whole genome shotgun (WGS) entry which is preliminary data.</text>
</comment>
<proteinExistence type="predicted"/>
<dbReference type="AlphaFoldDB" id="A0A3M8PC47"/>
<name>A0A3M8PC47_9BACL</name>
<dbReference type="Pfam" id="PF09972">
    <property type="entry name" value="DUF2207"/>
    <property type="match status" value="1"/>
</dbReference>
<keyword evidence="6" id="KW-1185">Reference proteome</keyword>
<evidence type="ECO:0000313" key="5">
    <source>
        <dbReference type="EMBL" id="RNF41192.1"/>
    </source>
</evidence>
<keyword evidence="2" id="KW-0472">Membrane</keyword>
<feature type="compositionally biased region" description="Gly residues" evidence="1">
    <location>
        <begin position="565"/>
        <end position="580"/>
    </location>
</feature>
<feature type="transmembrane region" description="Helical" evidence="2">
    <location>
        <begin position="417"/>
        <end position="437"/>
    </location>
</feature>
<organism evidence="5 6">
    <name type="scientific">Planococcus salinus</name>
    <dbReference type="NCBI Taxonomy" id="1848460"/>
    <lineage>
        <taxon>Bacteria</taxon>
        <taxon>Bacillati</taxon>
        <taxon>Bacillota</taxon>
        <taxon>Bacilli</taxon>
        <taxon>Bacillales</taxon>
        <taxon>Caryophanaceae</taxon>
        <taxon>Planococcus</taxon>
    </lineage>
</organism>
<evidence type="ECO:0000313" key="6">
    <source>
        <dbReference type="Proteomes" id="UP000275473"/>
    </source>
</evidence>
<feature type="domain" description="DUF2207" evidence="3">
    <location>
        <begin position="50"/>
        <end position="215"/>
    </location>
</feature>
<evidence type="ECO:0000259" key="3">
    <source>
        <dbReference type="Pfam" id="PF09972"/>
    </source>
</evidence>
<dbReference type="InterPro" id="IPR018702">
    <property type="entry name" value="DUF2207"/>
</dbReference>
<evidence type="ECO:0000256" key="2">
    <source>
        <dbReference type="SAM" id="Phobius"/>
    </source>
</evidence>
<reference evidence="5 6" key="1">
    <citation type="journal article" date="2018" name="Int. J. Syst. Evol. Microbiol.">
        <title>Planococcus salinus sp. nov., a moderately halophilic bacterium isolated from a saline-alkali soil.</title>
        <authorList>
            <person name="Gan L."/>
        </authorList>
    </citation>
    <scope>NUCLEOTIDE SEQUENCE [LARGE SCALE GENOMIC DNA]</scope>
    <source>
        <strain evidence="5 6">LCB217</strain>
    </source>
</reference>
<keyword evidence="2" id="KW-0812">Transmembrane</keyword>
<feature type="transmembrane region" description="Helical" evidence="2">
    <location>
        <begin position="262"/>
        <end position="280"/>
    </location>
</feature>
<evidence type="ECO:0000259" key="4">
    <source>
        <dbReference type="Pfam" id="PF20990"/>
    </source>
</evidence>
<evidence type="ECO:0000256" key="1">
    <source>
        <dbReference type="SAM" id="MobiDB-lite"/>
    </source>
</evidence>
<dbReference type="EMBL" id="RIAX01000001">
    <property type="protein sequence ID" value="RNF41192.1"/>
    <property type="molecule type" value="Genomic_DNA"/>
</dbReference>
<gene>
    <name evidence="5" type="ORF">EEX84_02250</name>
</gene>
<keyword evidence="2" id="KW-1133">Transmembrane helix</keyword>
<dbReference type="Proteomes" id="UP000275473">
    <property type="component" value="Unassembled WGS sequence"/>
</dbReference>